<dbReference type="Pfam" id="PF00583">
    <property type="entry name" value="Acetyltransf_1"/>
    <property type="match status" value="1"/>
</dbReference>
<comment type="caution">
    <text evidence="2">The sequence shown here is derived from an EMBL/GenBank/DDBJ whole genome shotgun (WGS) entry which is preliminary data.</text>
</comment>
<dbReference type="OrthoDB" id="9789603at2"/>
<dbReference type="InterPro" id="IPR000182">
    <property type="entry name" value="GNAT_dom"/>
</dbReference>
<dbReference type="Gene3D" id="3.40.630.30">
    <property type="match status" value="1"/>
</dbReference>
<feature type="domain" description="N-acetyltransferase" evidence="1">
    <location>
        <begin position="1"/>
        <end position="134"/>
    </location>
</feature>
<protein>
    <submittedName>
        <fullName evidence="2">GNAT family N-acetyltransferase</fullName>
    </submittedName>
</protein>
<reference evidence="2 3" key="1">
    <citation type="submission" date="2018-06" db="EMBL/GenBank/DDBJ databases">
        <title>Paenibacillus imtechensis sp. nov.</title>
        <authorList>
            <person name="Pinnaka A.K."/>
            <person name="Singh H."/>
            <person name="Kaur M."/>
        </authorList>
    </citation>
    <scope>NUCLEOTIDE SEQUENCE [LARGE SCALE GENOMIC DNA]</scope>
    <source>
        <strain evidence="2 3">SMB1</strain>
    </source>
</reference>
<sequence>MDLCLLYEELVHRKTDFNRMVDVFRSIQNNDNYVILGAFKDNQLIGSLMGIICQDLVGECKPFMVIENVIVSRLARRQGGGQKLMAEIERIAKDRDCYYIILVSGGQRKDAHEFYARLGYKEEEVQGYRKHIYK</sequence>
<dbReference type="Proteomes" id="UP000249522">
    <property type="component" value="Unassembled WGS sequence"/>
</dbReference>
<dbReference type="AlphaFoldDB" id="A0A2W1LRG9"/>
<dbReference type="SUPFAM" id="SSF55729">
    <property type="entry name" value="Acyl-CoA N-acyltransferases (Nat)"/>
    <property type="match status" value="1"/>
</dbReference>
<evidence type="ECO:0000259" key="1">
    <source>
        <dbReference type="PROSITE" id="PS51186"/>
    </source>
</evidence>
<evidence type="ECO:0000313" key="3">
    <source>
        <dbReference type="Proteomes" id="UP000249522"/>
    </source>
</evidence>
<evidence type="ECO:0000313" key="2">
    <source>
        <dbReference type="EMBL" id="PZD97435.1"/>
    </source>
</evidence>
<keyword evidence="2" id="KW-0808">Transferase</keyword>
<gene>
    <name evidence="2" type="ORF">DNH61_02580</name>
</gene>
<proteinExistence type="predicted"/>
<accession>A0A2W1LRG9</accession>
<organism evidence="2 3">
    <name type="scientific">Paenibacillus sambharensis</name>
    <dbReference type="NCBI Taxonomy" id="1803190"/>
    <lineage>
        <taxon>Bacteria</taxon>
        <taxon>Bacillati</taxon>
        <taxon>Bacillota</taxon>
        <taxon>Bacilli</taxon>
        <taxon>Bacillales</taxon>
        <taxon>Paenibacillaceae</taxon>
        <taxon>Paenibacillus</taxon>
    </lineage>
</organism>
<dbReference type="InterPro" id="IPR016181">
    <property type="entry name" value="Acyl_CoA_acyltransferase"/>
</dbReference>
<dbReference type="PANTHER" id="PTHR13355:SF15">
    <property type="entry name" value="GCN5-RELATED N-ACETYLTRANSFERASE 3, CHLOROPLASTIC"/>
    <property type="match status" value="1"/>
</dbReference>
<keyword evidence="3" id="KW-1185">Reference proteome</keyword>
<dbReference type="CDD" id="cd04301">
    <property type="entry name" value="NAT_SF"/>
    <property type="match status" value="1"/>
</dbReference>
<name>A0A2W1LRG9_9BACL</name>
<dbReference type="GO" id="GO:0008080">
    <property type="term" value="F:N-acetyltransferase activity"/>
    <property type="evidence" value="ECO:0007669"/>
    <property type="project" value="TreeGrafter"/>
</dbReference>
<dbReference type="EMBL" id="QKRB01000028">
    <property type="protein sequence ID" value="PZD97435.1"/>
    <property type="molecule type" value="Genomic_DNA"/>
</dbReference>
<dbReference type="PANTHER" id="PTHR13355">
    <property type="entry name" value="GLUCOSAMINE 6-PHOSPHATE N-ACETYLTRANSFERASE"/>
    <property type="match status" value="1"/>
</dbReference>
<dbReference type="InterPro" id="IPR039143">
    <property type="entry name" value="GNPNAT1-like"/>
</dbReference>
<dbReference type="PROSITE" id="PS51186">
    <property type="entry name" value="GNAT"/>
    <property type="match status" value="1"/>
</dbReference>